<evidence type="ECO:0000313" key="3">
    <source>
        <dbReference type="Proteomes" id="UP001172083"/>
    </source>
</evidence>
<sequence>MRFLIPVCCFLSMWSCDIQQLNSETKNEASSRAALKELKPSVLEDYTPLFNNKDLDGWYFVFRDTVFDGKLEDIFRVENEEIHVYPVQEADSRQTFAGIITKDSFSRYKLHVEYKWGTSKFEPRQDKVRDAGLLFHVHGEDKIWPFSVECQIQEGDTGDIWVIGTEVTSRVSKVTRNYNPNGELVTRSTGKGQVFQRFHRGYSWEVPGWNVLDLEVDGENAKFYLNGHLVNEALDMKFWDKSSGKFLPLNSGKILLQAEGAELYYRNIQIKQL</sequence>
<dbReference type="Proteomes" id="UP001172083">
    <property type="component" value="Unassembled WGS sequence"/>
</dbReference>
<feature type="domain" description="3-keto-alpha-glucoside-1,2-lyase/3-keto-2-hydroxy-glucal hydratase" evidence="1">
    <location>
        <begin position="46"/>
        <end position="271"/>
    </location>
</feature>
<name>A0ABT8KZ51_9BACT</name>
<dbReference type="Gene3D" id="2.60.120.560">
    <property type="entry name" value="Exo-inulinase, domain 1"/>
    <property type="match status" value="1"/>
</dbReference>
<gene>
    <name evidence="2" type="ORF">QQ020_01905</name>
</gene>
<proteinExistence type="predicted"/>
<dbReference type="InterPro" id="IPR010496">
    <property type="entry name" value="AL/BT2_dom"/>
</dbReference>
<keyword evidence="3" id="KW-1185">Reference proteome</keyword>
<evidence type="ECO:0000259" key="1">
    <source>
        <dbReference type="Pfam" id="PF06439"/>
    </source>
</evidence>
<protein>
    <submittedName>
        <fullName evidence="2">DUF1080 domain-containing protein</fullName>
    </submittedName>
</protein>
<dbReference type="RefSeq" id="WP_346756115.1">
    <property type="nucleotide sequence ID" value="NZ_JAUJEB010000001.1"/>
</dbReference>
<dbReference type="Pfam" id="PF06439">
    <property type="entry name" value="3keto-disac_hyd"/>
    <property type="match status" value="1"/>
</dbReference>
<evidence type="ECO:0000313" key="2">
    <source>
        <dbReference type="EMBL" id="MDN5210774.1"/>
    </source>
</evidence>
<organism evidence="2 3">
    <name type="scientific">Agaribacillus aureus</name>
    <dbReference type="NCBI Taxonomy" id="3051825"/>
    <lineage>
        <taxon>Bacteria</taxon>
        <taxon>Pseudomonadati</taxon>
        <taxon>Bacteroidota</taxon>
        <taxon>Cytophagia</taxon>
        <taxon>Cytophagales</taxon>
        <taxon>Splendidivirgaceae</taxon>
        <taxon>Agaribacillus</taxon>
    </lineage>
</organism>
<reference evidence="2" key="1">
    <citation type="submission" date="2023-06" db="EMBL/GenBank/DDBJ databases">
        <title>Genomic of Agaribacillus aureum.</title>
        <authorList>
            <person name="Wang G."/>
        </authorList>
    </citation>
    <scope>NUCLEOTIDE SEQUENCE</scope>
    <source>
        <strain evidence="2">BMA12</strain>
    </source>
</reference>
<accession>A0ABT8KZ51</accession>
<dbReference type="EMBL" id="JAUJEB010000001">
    <property type="protein sequence ID" value="MDN5210774.1"/>
    <property type="molecule type" value="Genomic_DNA"/>
</dbReference>
<comment type="caution">
    <text evidence="2">The sequence shown here is derived from an EMBL/GenBank/DDBJ whole genome shotgun (WGS) entry which is preliminary data.</text>
</comment>